<sequence length="213" mass="24584">MASKHSNQKKYAKAKFDSHQVTLTPYPPLSKIYNCYAQILKAAKLPSIYQPDIKLLYSTTISENEFLVLDNFLLLYTSKTQSLSINARYIVQTDIDLPLLKYQLSTRLFKLITELKIKINLIQPNSLLHALNTSLSKQAIYDLNALHHEKPRCELSLDLLAKLIGCSRNQLLYQQKQIHSSYTEKIQQLTEKCEALKHPEPSPNLFWRAQHAE</sequence>
<organism evidence="1 2">
    <name type="scientific">Acinetobacter lwoffii</name>
    <dbReference type="NCBI Taxonomy" id="28090"/>
    <lineage>
        <taxon>Bacteria</taxon>
        <taxon>Pseudomonadati</taxon>
        <taxon>Pseudomonadota</taxon>
        <taxon>Gammaproteobacteria</taxon>
        <taxon>Moraxellales</taxon>
        <taxon>Moraxellaceae</taxon>
        <taxon>Acinetobacter</taxon>
    </lineage>
</organism>
<accession>A0A6N1MGD3</accession>
<evidence type="ECO:0000313" key="1">
    <source>
        <dbReference type="EMBL" id="QKU21229.1"/>
    </source>
</evidence>
<proteinExistence type="predicted"/>
<dbReference type="EMBL" id="CP054803">
    <property type="protein sequence ID" value="QKU21229.1"/>
    <property type="molecule type" value="Genomic_DNA"/>
</dbReference>
<gene>
    <name evidence="1" type="ORF">FOB19_07310</name>
</gene>
<protein>
    <submittedName>
        <fullName evidence="1">Uncharacterized protein</fullName>
    </submittedName>
</protein>
<reference evidence="1 2" key="1">
    <citation type="submission" date="2019-11" db="EMBL/GenBank/DDBJ databases">
        <title>FDA dAtabase for Regulatory Grade micrObial Sequences (FDA-ARGOS): Supporting development and validation of Infectious Disease Dx tests.</title>
        <authorList>
            <person name="Patel R."/>
            <person name="Rucinski S."/>
            <person name="Tallon L."/>
            <person name="Sadzewicz L."/>
            <person name="Vavikolanu K."/>
            <person name="Mehta A."/>
            <person name="Aluvathingal J."/>
            <person name="Nadendla S."/>
            <person name="Nandy P."/>
            <person name="Geyer C."/>
            <person name="Yan Y."/>
            <person name="Sichtig H."/>
        </authorList>
    </citation>
    <scope>NUCLEOTIDE SEQUENCE [LARGE SCALE GENOMIC DNA]</scope>
    <source>
        <strain evidence="1 2">FDAARGOS_557</strain>
    </source>
</reference>
<dbReference type="Proteomes" id="UP000509126">
    <property type="component" value="Chromosome"/>
</dbReference>
<name>A0A6N1MGD3_ACILW</name>
<evidence type="ECO:0000313" key="2">
    <source>
        <dbReference type="Proteomes" id="UP000509126"/>
    </source>
</evidence>
<dbReference type="RefSeq" id="WP_174894346.1">
    <property type="nucleotide sequence ID" value="NZ_CP054803.1"/>
</dbReference>
<dbReference type="AlphaFoldDB" id="A0A6N1MGD3"/>